<evidence type="ECO:0000313" key="3">
    <source>
        <dbReference type="Proteomes" id="UP000504604"/>
    </source>
</evidence>
<name>A0A6I9UJS9_SESIN</name>
<protein>
    <submittedName>
        <fullName evidence="4">Uncharacterized protein LOC105177722</fullName>
    </submittedName>
</protein>
<keyword evidence="2" id="KW-1133">Transmembrane helix</keyword>
<keyword evidence="2" id="KW-0812">Transmembrane</keyword>
<evidence type="ECO:0000256" key="1">
    <source>
        <dbReference type="SAM" id="Coils"/>
    </source>
</evidence>
<dbReference type="KEGG" id="sind:105177722"/>
<feature type="transmembrane region" description="Helical" evidence="2">
    <location>
        <begin position="117"/>
        <end position="136"/>
    </location>
</feature>
<dbReference type="PANTHER" id="PTHR33248">
    <property type="entry name" value="ZINC ION-BINDING PROTEIN"/>
    <property type="match status" value="1"/>
</dbReference>
<sequence>MDSPRSNNEFGSSHTEGGTYSGNWSYSSNEPVDRFCRSGRDVMLRTSWTILNPGRWFRGCPGDEGQYCSTFQWVDPPMCRRSKEIILGLLNRISEYETQMKRLNARLQTEETRRRKLMNYVLISQIVWLLFVFIAFNI</sequence>
<keyword evidence="1" id="KW-0175">Coiled coil</keyword>
<evidence type="ECO:0000256" key="2">
    <source>
        <dbReference type="SAM" id="Phobius"/>
    </source>
</evidence>
<dbReference type="GeneID" id="105177722"/>
<dbReference type="OrthoDB" id="2822301at2759"/>
<keyword evidence="3" id="KW-1185">Reference proteome</keyword>
<feature type="coiled-coil region" evidence="1">
    <location>
        <begin position="86"/>
        <end position="120"/>
    </location>
</feature>
<organism evidence="3 4">
    <name type="scientific">Sesamum indicum</name>
    <name type="common">Oriental sesame</name>
    <name type="synonym">Sesamum orientale</name>
    <dbReference type="NCBI Taxonomy" id="4182"/>
    <lineage>
        <taxon>Eukaryota</taxon>
        <taxon>Viridiplantae</taxon>
        <taxon>Streptophyta</taxon>
        <taxon>Embryophyta</taxon>
        <taxon>Tracheophyta</taxon>
        <taxon>Spermatophyta</taxon>
        <taxon>Magnoliopsida</taxon>
        <taxon>eudicotyledons</taxon>
        <taxon>Gunneridae</taxon>
        <taxon>Pentapetalae</taxon>
        <taxon>asterids</taxon>
        <taxon>lamiids</taxon>
        <taxon>Lamiales</taxon>
        <taxon>Pedaliaceae</taxon>
        <taxon>Sesamum</taxon>
    </lineage>
</organism>
<dbReference type="AlphaFoldDB" id="A0A6I9UJS9"/>
<reference evidence="4" key="1">
    <citation type="submission" date="2025-08" db="UniProtKB">
        <authorList>
            <consortium name="RefSeq"/>
        </authorList>
    </citation>
    <scope>IDENTIFICATION</scope>
</reference>
<proteinExistence type="predicted"/>
<keyword evidence="2" id="KW-0472">Membrane</keyword>
<dbReference type="RefSeq" id="XP_011099267.1">
    <property type="nucleotide sequence ID" value="XM_011100965.1"/>
</dbReference>
<dbReference type="Proteomes" id="UP000504604">
    <property type="component" value="Linkage group LG2"/>
</dbReference>
<accession>A0A6I9UJS9</accession>
<evidence type="ECO:0000313" key="4">
    <source>
        <dbReference type="RefSeq" id="XP_011099267.1"/>
    </source>
</evidence>
<gene>
    <name evidence="4" type="primary">LOC105177722</name>
</gene>
<dbReference type="InParanoid" id="A0A6I9UJS9"/>